<dbReference type="EMBL" id="LVCJ01000029">
    <property type="protein sequence ID" value="OAL35597.1"/>
    <property type="molecule type" value="Genomic_DNA"/>
</dbReference>
<keyword evidence="2" id="KW-1185">Reference proteome</keyword>
<sequence length="309" mass="34911">MASEASSTPYLDALRRDGFVKVPQILPPHVLLAMKACCKYTTERARNGKWPHVRTVPKQYPPWQHWEPGDNIWGVQHLLHPDMNVRDTFAEVYFCDQVLDVVKELVGLKDDPAGDDKLVMELFNLLVSPADQVDFELCWHRDDIRPDVDPEEEERQLKEKSPDGQQLHAQYNIALFEDASLIVVPGSHRRVRTKTEREAAPYEPNLPGQLLVELQPGDGVFYDSNILHRGVYKGIDVSKELGRMTLHGSVGLAGHGTERARQVLQHAVGDWVDRAHFPMEGPKGERAEAMRKRLVEMGSGKDLGYSLVG</sequence>
<dbReference type="Gene3D" id="2.60.120.620">
    <property type="entry name" value="q2cbj1_9rhob like domain"/>
    <property type="match status" value="1"/>
</dbReference>
<evidence type="ECO:0008006" key="3">
    <source>
        <dbReference type="Google" id="ProtNLM"/>
    </source>
</evidence>
<organism evidence="1 2">
    <name type="scientific">Fonsecaea nubica</name>
    <dbReference type="NCBI Taxonomy" id="856822"/>
    <lineage>
        <taxon>Eukaryota</taxon>
        <taxon>Fungi</taxon>
        <taxon>Dikarya</taxon>
        <taxon>Ascomycota</taxon>
        <taxon>Pezizomycotina</taxon>
        <taxon>Eurotiomycetes</taxon>
        <taxon>Chaetothyriomycetidae</taxon>
        <taxon>Chaetothyriales</taxon>
        <taxon>Herpotrichiellaceae</taxon>
        <taxon>Fonsecaea</taxon>
    </lineage>
</organism>
<dbReference type="Pfam" id="PF05721">
    <property type="entry name" value="PhyH"/>
    <property type="match status" value="1"/>
</dbReference>
<dbReference type="PANTHER" id="PTHR40470">
    <property type="entry name" value="PHYTANOYL-COA DIOXYGENASE FAMILY PROTEIN (AFU_ORTHOLOGUE AFUA_2G15850)"/>
    <property type="match status" value="1"/>
</dbReference>
<protein>
    <recommendedName>
        <fullName evidence="3">Phytanoyl-CoA dioxygenase</fullName>
    </recommendedName>
</protein>
<accession>A0A178D1R4</accession>
<reference evidence="1 2" key="1">
    <citation type="submission" date="2016-03" db="EMBL/GenBank/DDBJ databases">
        <title>The draft genome sequence of Fonsecaea nubica causative agent of cutaneous subcutaneous infection in human host.</title>
        <authorList>
            <person name="Costa F."/>
            <person name="Sybren D.H."/>
            <person name="Raittz R.T."/>
            <person name="Weiss V.A."/>
            <person name="Leao A.C."/>
            <person name="Gomes R."/>
            <person name="De Souza E.M."/>
            <person name="Pedrosa F.O."/>
            <person name="Steffens M.B."/>
            <person name="Bombassaro A."/>
            <person name="Tadra-Sfeir M.Z."/>
            <person name="Moreno L.F."/>
            <person name="Najafzadeh M.J."/>
            <person name="Felipe M.S."/>
            <person name="Teixeira M."/>
            <person name="Sun J."/>
            <person name="Xi L."/>
            <person name="Castro M.A."/>
            <person name="Vicente V.A."/>
        </authorList>
    </citation>
    <scope>NUCLEOTIDE SEQUENCE [LARGE SCALE GENOMIC DNA]</scope>
    <source>
        <strain evidence="1 2">CBS 269.64</strain>
    </source>
</reference>
<evidence type="ECO:0000313" key="1">
    <source>
        <dbReference type="EMBL" id="OAL35597.1"/>
    </source>
</evidence>
<name>A0A178D1R4_9EURO</name>
<dbReference type="AlphaFoldDB" id="A0A178D1R4"/>
<gene>
    <name evidence="1" type="ORF">AYO20_05216</name>
</gene>
<evidence type="ECO:0000313" key="2">
    <source>
        <dbReference type="Proteomes" id="UP000185904"/>
    </source>
</evidence>
<dbReference type="Proteomes" id="UP000185904">
    <property type="component" value="Unassembled WGS sequence"/>
</dbReference>
<dbReference type="RefSeq" id="XP_022500609.1">
    <property type="nucleotide sequence ID" value="XM_022643510.1"/>
</dbReference>
<dbReference type="GeneID" id="34588633"/>
<dbReference type="OrthoDB" id="2106152at2759"/>
<dbReference type="SUPFAM" id="SSF51197">
    <property type="entry name" value="Clavaminate synthase-like"/>
    <property type="match status" value="1"/>
</dbReference>
<proteinExistence type="predicted"/>
<dbReference type="InterPro" id="IPR008775">
    <property type="entry name" value="Phytyl_CoA_dOase-like"/>
</dbReference>
<dbReference type="PANTHER" id="PTHR40470:SF1">
    <property type="entry name" value="PHYTANOYL-COA DIOXYGENASE FAMILY PROTEIN (AFU_ORTHOLOGUE AFUA_2G15850)"/>
    <property type="match status" value="1"/>
</dbReference>
<comment type="caution">
    <text evidence="1">The sequence shown here is derived from an EMBL/GenBank/DDBJ whole genome shotgun (WGS) entry which is preliminary data.</text>
</comment>